<proteinExistence type="predicted"/>
<feature type="compositionally biased region" description="Pro residues" evidence="1">
    <location>
        <begin position="82"/>
        <end position="92"/>
    </location>
</feature>
<dbReference type="RefSeq" id="WP_285669992.1">
    <property type="nucleotide sequence ID" value="NZ_BSYI01000003.1"/>
</dbReference>
<gene>
    <name evidence="2" type="ORF">LNKW23_05430</name>
</gene>
<feature type="region of interest" description="Disordered" evidence="1">
    <location>
        <begin position="71"/>
        <end position="107"/>
    </location>
</feature>
<evidence type="ECO:0000313" key="3">
    <source>
        <dbReference type="Proteomes" id="UP001239909"/>
    </source>
</evidence>
<name>A0ABQ6LD95_9RHOB</name>
<sequence length="107" mass="11562">MPRYYVNSMANFMIQGGMVSFTLQDQAVATQGGQARPLPPEDVASVVMREADFAQLVGFFNQHMAAYESQTGRRLGASAEAPPAPSAPPASQPRPAREPMKIRPRAS</sequence>
<accession>A0ABQ6LD95</accession>
<comment type="caution">
    <text evidence="2">The sequence shown here is derived from an EMBL/GenBank/DDBJ whole genome shotgun (WGS) entry which is preliminary data.</text>
</comment>
<evidence type="ECO:0000256" key="1">
    <source>
        <dbReference type="SAM" id="MobiDB-lite"/>
    </source>
</evidence>
<dbReference type="Proteomes" id="UP001239909">
    <property type="component" value="Unassembled WGS sequence"/>
</dbReference>
<evidence type="ECO:0008006" key="4">
    <source>
        <dbReference type="Google" id="ProtNLM"/>
    </source>
</evidence>
<keyword evidence="3" id="KW-1185">Reference proteome</keyword>
<protein>
    <recommendedName>
        <fullName evidence="4">DUF3467 domain-containing protein</fullName>
    </recommendedName>
</protein>
<reference evidence="2 3" key="1">
    <citation type="submission" date="2023-04" db="EMBL/GenBank/DDBJ databases">
        <title>Marinoamorphus aggregata gen. nov., sp. Nov., isolate from tissue of brittle star Ophioplocus japonicus.</title>
        <authorList>
            <person name="Kawano K."/>
            <person name="Sawayama S."/>
            <person name="Nakagawa S."/>
        </authorList>
    </citation>
    <scope>NUCLEOTIDE SEQUENCE [LARGE SCALE GENOMIC DNA]</scope>
    <source>
        <strain evidence="2 3">NKW23</strain>
    </source>
</reference>
<organism evidence="2 3">
    <name type="scientific">Paralimibaculum aggregatum</name>
    <dbReference type="NCBI Taxonomy" id="3036245"/>
    <lineage>
        <taxon>Bacteria</taxon>
        <taxon>Pseudomonadati</taxon>
        <taxon>Pseudomonadota</taxon>
        <taxon>Alphaproteobacteria</taxon>
        <taxon>Rhodobacterales</taxon>
        <taxon>Paracoccaceae</taxon>
        <taxon>Paralimibaculum</taxon>
    </lineage>
</organism>
<dbReference type="EMBL" id="BSYI01000003">
    <property type="protein sequence ID" value="GMG81330.1"/>
    <property type="molecule type" value="Genomic_DNA"/>
</dbReference>
<evidence type="ECO:0000313" key="2">
    <source>
        <dbReference type="EMBL" id="GMG81330.1"/>
    </source>
</evidence>